<accession>A0ABV7PB45</accession>
<keyword evidence="1" id="KW-0560">Oxidoreductase</keyword>
<dbReference type="InterPro" id="IPR013786">
    <property type="entry name" value="AcylCoA_DH/ox_N"/>
</dbReference>
<dbReference type="Pfam" id="PF02771">
    <property type="entry name" value="Acyl-CoA_dh_N"/>
    <property type="match status" value="1"/>
</dbReference>
<dbReference type="InterPro" id="IPR013107">
    <property type="entry name" value="Acyl-CoA_DH_C"/>
</dbReference>
<gene>
    <name evidence="4" type="ORF">ACFOSH_43565</name>
</gene>
<dbReference type="SUPFAM" id="SSF56645">
    <property type="entry name" value="Acyl-CoA dehydrogenase NM domain-like"/>
    <property type="match status" value="1"/>
</dbReference>
<dbReference type="RefSeq" id="WP_378247600.1">
    <property type="nucleotide sequence ID" value="NZ_JBHRWK010000160.1"/>
</dbReference>
<dbReference type="InterPro" id="IPR037069">
    <property type="entry name" value="AcylCoA_DH/ox_N_sf"/>
</dbReference>
<dbReference type="Gene3D" id="1.10.540.10">
    <property type="entry name" value="Acyl-CoA dehydrogenase/oxidase, N-terminal domain"/>
    <property type="match status" value="1"/>
</dbReference>
<evidence type="ECO:0000259" key="3">
    <source>
        <dbReference type="Pfam" id="PF08028"/>
    </source>
</evidence>
<dbReference type="Gene3D" id="2.40.110.10">
    <property type="entry name" value="Butyryl-CoA Dehydrogenase, subunit A, domain 2"/>
    <property type="match status" value="1"/>
</dbReference>
<dbReference type="InterPro" id="IPR036250">
    <property type="entry name" value="AcylCo_DH-like_C"/>
</dbReference>
<keyword evidence="5" id="KW-1185">Reference proteome</keyword>
<reference evidence="5" key="1">
    <citation type="journal article" date="2019" name="Int. J. Syst. Evol. Microbiol.">
        <title>The Global Catalogue of Microorganisms (GCM) 10K type strain sequencing project: providing services to taxonomists for standard genome sequencing and annotation.</title>
        <authorList>
            <consortium name="The Broad Institute Genomics Platform"/>
            <consortium name="The Broad Institute Genome Sequencing Center for Infectious Disease"/>
            <person name="Wu L."/>
            <person name="Ma J."/>
        </authorList>
    </citation>
    <scope>NUCLEOTIDE SEQUENCE [LARGE SCALE GENOMIC DNA]</scope>
    <source>
        <strain evidence="5">CGMCC 4.7676</strain>
    </source>
</reference>
<protein>
    <submittedName>
        <fullName evidence="4">Acyl-CoA dehydrogenase family protein</fullName>
    </submittedName>
</protein>
<comment type="caution">
    <text evidence="4">The sequence shown here is derived from an EMBL/GenBank/DDBJ whole genome shotgun (WGS) entry which is preliminary data.</text>
</comment>
<evidence type="ECO:0000256" key="1">
    <source>
        <dbReference type="ARBA" id="ARBA00023002"/>
    </source>
</evidence>
<dbReference type="InterPro" id="IPR046373">
    <property type="entry name" value="Acyl-CoA_Oxase/DH_mid-dom_sf"/>
</dbReference>
<feature type="domain" description="Acyl-CoA dehydrogenase C-terminal" evidence="3">
    <location>
        <begin position="251"/>
        <end position="388"/>
    </location>
</feature>
<sequence>MSIPRGITAAPIHTPEWLVRQAVALRPVLLANQAETERRTYYSERLHRAFLAAGFYRTLVPHRYGGLEFDVPTFLRLLIELARGCASTAWCLGLAAGHSLQVGSYFEERAQEELFGDGDFRAAAVTAPTVTASENNGGWSLSGKVGYCSGIPYSTHFLGQAVPAHGTAESPLLYVAPRSEWTMLDDWGDSLGLRGSGSHSIQFRDSAWIPQHWAIPDLNVGEAEVSDGTPGLRLHGNPLYAGRSRSVFTMTIAALAVGTGYQALDAYEEQLRTRRTCFPPVGPRLADPDYQRWYGAAFARLATARAALLHCADEHMALCARGAHGGEPYGALDEQRLAAIAREVTVQVWDIVAQELLRTVGATVLAAGTWFERVHRDLSTIISHRNVSFRDPLHRGLAQLHLGIAPIVTDTPGDRHAR</sequence>
<evidence type="ECO:0000313" key="4">
    <source>
        <dbReference type="EMBL" id="MFC3456339.1"/>
    </source>
</evidence>
<dbReference type="SUPFAM" id="SSF47203">
    <property type="entry name" value="Acyl-CoA dehydrogenase C-terminal domain-like"/>
    <property type="match status" value="1"/>
</dbReference>
<dbReference type="Pfam" id="PF08028">
    <property type="entry name" value="Acyl-CoA_dh_2"/>
    <property type="match status" value="1"/>
</dbReference>
<dbReference type="InterPro" id="IPR009100">
    <property type="entry name" value="AcylCoA_DH/oxidase_NM_dom_sf"/>
</dbReference>
<proteinExistence type="predicted"/>
<organism evidence="4 5">
    <name type="scientific">Amycolatopsis speibonae</name>
    <dbReference type="NCBI Taxonomy" id="1450224"/>
    <lineage>
        <taxon>Bacteria</taxon>
        <taxon>Bacillati</taxon>
        <taxon>Actinomycetota</taxon>
        <taxon>Actinomycetes</taxon>
        <taxon>Pseudonocardiales</taxon>
        <taxon>Pseudonocardiaceae</taxon>
        <taxon>Amycolatopsis</taxon>
    </lineage>
</organism>
<dbReference type="Proteomes" id="UP001595645">
    <property type="component" value="Unassembled WGS sequence"/>
</dbReference>
<dbReference type="Gene3D" id="1.20.140.10">
    <property type="entry name" value="Butyryl-CoA Dehydrogenase, subunit A, domain 3"/>
    <property type="match status" value="1"/>
</dbReference>
<feature type="domain" description="Acyl-CoA dehydrogenase/oxidase N-terminal" evidence="2">
    <location>
        <begin position="31"/>
        <end position="95"/>
    </location>
</feature>
<dbReference type="PIRSF" id="PIRSF016578">
    <property type="entry name" value="HsaA"/>
    <property type="match status" value="1"/>
</dbReference>
<name>A0ABV7PB45_9PSEU</name>
<evidence type="ECO:0000313" key="5">
    <source>
        <dbReference type="Proteomes" id="UP001595645"/>
    </source>
</evidence>
<evidence type="ECO:0000259" key="2">
    <source>
        <dbReference type="Pfam" id="PF02771"/>
    </source>
</evidence>
<dbReference type="EMBL" id="JBHRWK010000160">
    <property type="protein sequence ID" value="MFC3456339.1"/>
    <property type="molecule type" value="Genomic_DNA"/>
</dbReference>